<feature type="transmembrane region" description="Helical" evidence="1">
    <location>
        <begin position="92"/>
        <end position="110"/>
    </location>
</feature>
<feature type="transmembrane region" description="Helical" evidence="1">
    <location>
        <begin position="116"/>
        <end position="140"/>
    </location>
</feature>
<evidence type="ECO:0000256" key="1">
    <source>
        <dbReference type="SAM" id="Phobius"/>
    </source>
</evidence>
<dbReference type="RefSeq" id="WP_070367593.1">
    <property type="nucleotide sequence ID" value="NZ_JAZHVW010000001.1"/>
</dbReference>
<proteinExistence type="predicted"/>
<feature type="transmembrane region" description="Helical" evidence="1">
    <location>
        <begin position="12"/>
        <end position="31"/>
    </location>
</feature>
<dbReference type="EMBL" id="MIQE01000010">
    <property type="protein sequence ID" value="OFA11369.1"/>
    <property type="molecule type" value="Genomic_DNA"/>
</dbReference>
<dbReference type="InterPro" id="IPR021354">
    <property type="entry name" value="DUF2975"/>
</dbReference>
<comment type="caution">
    <text evidence="2">The sequence shown here is derived from an EMBL/GenBank/DDBJ whole genome shotgun (WGS) entry which is preliminary data.</text>
</comment>
<sequence length="157" mass="17390">MKGKILFLKSIILLAVIVFVTLGVVMIFQLFQGGHVHDAPYQIWIMFGTIWLEIGFGCYVAILLNRLLNLIRQNTAFSTVTLAVVERIKNQVLIMSVISLGIAPTIFAMGGQGWEWFALVITGCFVVIPFGIYAVISILAECLKNAIDIKTENNLTV</sequence>
<dbReference type="STRING" id="481719.LASUN_09780"/>
<keyword evidence="1" id="KW-0472">Membrane</keyword>
<dbReference type="Pfam" id="PF11188">
    <property type="entry name" value="DUF2975"/>
    <property type="match status" value="1"/>
</dbReference>
<gene>
    <name evidence="2" type="ORF">LASUN_09780</name>
</gene>
<dbReference type="AlphaFoldDB" id="A0A1E7XE87"/>
<evidence type="ECO:0000313" key="3">
    <source>
        <dbReference type="Proteomes" id="UP000177010"/>
    </source>
</evidence>
<organism evidence="2 3">
    <name type="scientific">Lentilactobacillus sunkii</name>
    <dbReference type="NCBI Taxonomy" id="481719"/>
    <lineage>
        <taxon>Bacteria</taxon>
        <taxon>Bacillati</taxon>
        <taxon>Bacillota</taxon>
        <taxon>Bacilli</taxon>
        <taxon>Lactobacillales</taxon>
        <taxon>Lactobacillaceae</taxon>
        <taxon>Lentilactobacillus</taxon>
    </lineage>
</organism>
<accession>A0A1E7XE87</accession>
<reference evidence="2 3" key="1">
    <citation type="submission" date="2016-09" db="EMBL/GenBank/DDBJ databases">
        <title>Genome Sequence of Lactobacillus sunkii Strain CG01.</title>
        <authorList>
            <person name="Poehlein A."/>
            <person name="Gabris C."/>
            <person name="Bengelsdorf F.R."/>
            <person name="Duerre P."/>
            <person name="Daniel R."/>
        </authorList>
    </citation>
    <scope>NUCLEOTIDE SEQUENCE [LARGE SCALE GENOMIC DNA]</scope>
    <source>
        <strain evidence="2 3">CG_D</strain>
    </source>
</reference>
<evidence type="ECO:0000313" key="2">
    <source>
        <dbReference type="EMBL" id="OFA11369.1"/>
    </source>
</evidence>
<protein>
    <recommendedName>
        <fullName evidence="4">DUF2975 domain-containing protein</fullName>
    </recommendedName>
</protein>
<feature type="transmembrane region" description="Helical" evidence="1">
    <location>
        <begin position="43"/>
        <end position="64"/>
    </location>
</feature>
<keyword evidence="1" id="KW-0812">Transmembrane</keyword>
<keyword evidence="1" id="KW-1133">Transmembrane helix</keyword>
<name>A0A1E7XE87_9LACO</name>
<dbReference type="Proteomes" id="UP000177010">
    <property type="component" value="Unassembled WGS sequence"/>
</dbReference>
<evidence type="ECO:0008006" key="4">
    <source>
        <dbReference type="Google" id="ProtNLM"/>
    </source>
</evidence>